<evidence type="ECO:0000256" key="3">
    <source>
        <dbReference type="ARBA" id="ARBA00022670"/>
    </source>
</evidence>
<accession>A0A8I2YMT2</accession>
<dbReference type="Proteomes" id="UP000683000">
    <property type="component" value="Unassembled WGS sequence"/>
</dbReference>
<dbReference type="PROSITE" id="PS00131">
    <property type="entry name" value="CARBOXYPEPT_SER_SER"/>
    <property type="match status" value="1"/>
</dbReference>
<keyword evidence="6" id="KW-0325">Glycoprotein</keyword>
<organism evidence="8 9">
    <name type="scientific">Boletus reticuloceps</name>
    <dbReference type="NCBI Taxonomy" id="495285"/>
    <lineage>
        <taxon>Eukaryota</taxon>
        <taxon>Fungi</taxon>
        <taxon>Dikarya</taxon>
        <taxon>Basidiomycota</taxon>
        <taxon>Agaricomycotina</taxon>
        <taxon>Agaricomycetes</taxon>
        <taxon>Agaricomycetidae</taxon>
        <taxon>Boletales</taxon>
        <taxon>Boletineae</taxon>
        <taxon>Boletaceae</taxon>
        <taxon>Boletoideae</taxon>
        <taxon>Boletus</taxon>
    </lineage>
</organism>
<reference evidence="8" key="1">
    <citation type="submission" date="2021-03" db="EMBL/GenBank/DDBJ databases">
        <title>Evolutionary innovations through gain and loss of genes in the ectomycorrhizal Boletales.</title>
        <authorList>
            <person name="Wu G."/>
            <person name="Miyauchi S."/>
            <person name="Morin E."/>
            <person name="Yang Z.-L."/>
            <person name="Xu J."/>
            <person name="Martin F.M."/>
        </authorList>
    </citation>
    <scope>NUCLEOTIDE SEQUENCE</scope>
    <source>
        <strain evidence="8">BR01</strain>
    </source>
</reference>
<dbReference type="GO" id="GO:0006508">
    <property type="term" value="P:proteolysis"/>
    <property type="evidence" value="ECO:0007669"/>
    <property type="project" value="UniProtKB-KW"/>
</dbReference>
<evidence type="ECO:0000256" key="2">
    <source>
        <dbReference type="ARBA" id="ARBA00022645"/>
    </source>
</evidence>
<dbReference type="PRINTS" id="PR00724">
    <property type="entry name" value="CRBOXYPTASEC"/>
</dbReference>
<evidence type="ECO:0000256" key="1">
    <source>
        <dbReference type="ARBA" id="ARBA00009431"/>
    </source>
</evidence>
<dbReference type="InterPro" id="IPR018202">
    <property type="entry name" value="Ser_caboxypep_ser_AS"/>
</dbReference>
<dbReference type="InterPro" id="IPR001563">
    <property type="entry name" value="Peptidase_S10"/>
</dbReference>
<name>A0A8I2YMT2_9AGAM</name>
<dbReference type="SUPFAM" id="SSF53474">
    <property type="entry name" value="alpha/beta-Hydrolases"/>
    <property type="match status" value="1"/>
</dbReference>
<feature type="chain" id="PRO_5034457696" description="Carboxypeptidase" evidence="7">
    <location>
        <begin position="27"/>
        <end position="644"/>
    </location>
</feature>
<evidence type="ECO:0000313" key="9">
    <source>
        <dbReference type="Proteomes" id="UP000683000"/>
    </source>
</evidence>
<sequence length="644" mass="71027">MSWVSCVSLLLSASTLSSFTFALAQAQQPGNTTQDSWPHVYPGMPTGDYCPEWQKYFQVTESLPNVTFPLARNWAGNIAVQRPGHPNNTLFFWAFESSDGSFTDNSDKPWAIWLNGGPGASSLFGLFIEVCHIFLVSSALVVFTCAPQNGPLHITSNYSVVENKYAWSTVADYVWIDQPVCVYILPFLKVDSTFMGFLDNFVKVFPNLARRPLYLTGESYAGTYIPYITKAYFEMDKPPVNLARIAIGDGVLGSIEEFLELPVITVLETYPQIIGYDPQVFEYFQEQSTLCGYNLTLQYPQPEHFPSLNAPVPFSSSGLSIGYDAKLTKRQLMLEIEDRLVTKLRAREGALLARGERRRARNTWKRNLAGLPNGTIDPYYECDLWDEMVDYAVNFTFPWSSGRLFDPYNVPDALSPEASTDASVFLNDNRTRAAIHAPTSKNWADITPVVFAPTNGTTNAYGDPSVEPMAFLTDLATNATAHDLKIIVYSGNDDSLVPHFGSQIAIQNTTFAGVQGFTRRPETPWSNDNGEFAGIVHQERGWTYVLVAHAGHLLAYNNPISALTLAREFIFGDNSTGLVTSSGTVIGDKESSLGDEILRGQAGIYYGQATTASTYFFPSATVEAWYSYVATATATAKAGTPNVG</sequence>
<evidence type="ECO:0000256" key="4">
    <source>
        <dbReference type="ARBA" id="ARBA00022729"/>
    </source>
</evidence>
<dbReference type="OrthoDB" id="443318at2759"/>
<evidence type="ECO:0000256" key="5">
    <source>
        <dbReference type="ARBA" id="ARBA00022801"/>
    </source>
</evidence>
<dbReference type="GO" id="GO:0004185">
    <property type="term" value="F:serine-type carboxypeptidase activity"/>
    <property type="evidence" value="ECO:0007669"/>
    <property type="project" value="UniProtKB-UniRule"/>
</dbReference>
<dbReference type="EC" id="3.4.16.-" evidence="7"/>
<dbReference type="PANTHER" id="PTHR11802:SF3">
    <property type="entry name" value="RETINOID-INDUCIBLE SERINE CARBOXYPEPTIDASE"/>
    <property type="match status" value="1"/>
</dbReference>
<proteinExistence type="inferred from homology"/>
<evidence type="ECO:0000256" key="7">
    <source>
        <dbReference type="RuleBase" id="RU361156"/>
    </source>
</evidence>
<keyword evidence="3 7" id="KW-0645">Protease</keyword>
<dbReference type="PANTHER" id="PTHR11802">
    <property type="entry name" value="SERINE PROTEASE FAMILY S10 SERINE CARBOXYPEPTIDASE"/>
    <property type="match status" value="1"/>
</dbReference>
<comment type="caution">
    <text evidence="8">The sequence shown here is derived from an EMBL/GenBank/DDBJ whole genome shotgun (WGS) entry which is preliminary data.</text>
</comment>
<dbReference type="Gene3D" id="3.40.50.1820">
    <property type="entry name" value="alpha/beta hydrolase"/>
    <property type="match status" value="1"/>
</dbReference>
<protein>
    <recommendedName>
        <fullName evidence="7">Carboxypeptidase</fullName>
        <ecNumber evidence="7">3.4.16.-</ecNumber>
    </recommendedName>
</protein>
<gene>
    <name evidence="8" type="ORF">JVT61DRAFT_4017</name>
</gene>
<evidence type="ECO:0000313" key="8">
    <source>
        <dbReference type="EMBL" id="KAG6374652.1"/>
    </source>
</evidence>
<keyword evidence="4 7" id="KW-0732">Signal</keyword>
<dbReference type="Pfam" id="PF00450">
    <property type="entry name" value="Peptidase_S10"/>
    <property type="match status" value="2"/>
</dbReference>
<feature type="signal peptide" evidence="7">
    <location>
        <begin position="1"/>
        <end position="26"/>
    </location>
</feature>
<keyword evidence="5 7" id="KW-0378">Hydrolase</keyword>
<dbReference type="AlphaFoldDB" id="A0A8I2YMT2"/>
<keyword evidence="9" id="KW-1185">Reference proteome</keyword>
<evidence type="ECO:0000256" key="6">
    <source>
        <dbReference type="ARBA" id="ARBA00023180"/>
    </source>
</evidence>
<dbReference type="InterPro" id="IPR029058">
    <property type="entry name" value="AB_hydrolase_fold"/>
</dbReference>
<keyword evidence="2 7" id="KW-0121">Carboxypeptidase</keyword>
<dbReference type="EMBL" id="JAGFBS010000017">
    <property type="protein sequence ID" value="KAG6374652.1"/>
    <property type="molecule type" value="Genomic_DNA"/>
</dbReference>
<comment type="similarity">
    <text evidence="1 7">Belongs to the peptidase S10 family.</text>
</comment>